<protein>
    <recommendedName>
        <fullName evidence="1">FHA domain-containing protein</fullName>
    </recommendedName>
</protein>
<dbReference type="AlphaFoldDB" id="D6MLV9"/>
<organism evidence="2">
    <name type="scientific">uncultured bacterium AOCefta2</name>
    <dbReference type="NCBI Taxonomy" id="654977"/>
    <lineage>
        <taxon>Bacteria</taxon>
        <taxon>environmental samples</taxon>
    </lineage>
</organism>
<name>D6MLV9_9BACT</name>
<gene>
    <name evidence="2" type="ORF">WISOIL_0010</name>
</gene>
<dbReference type="CDD" id="cd00060">
    <property type="entry name" value="FHA"/>
    <property type="match status" value="1"/>
</dbReference>
<sequence>MTAKLRIDIPSMNWAYTILLDPFLQYSLGTDKDNVIPLPPGTAEAHHALIAYRAGWVIEDLGSGKGTLVNDGIIALDRLKHRDVITIGECRVSFQNPSEEAGVAEKEHTQRVAEERQAAFQNVVTRAEAGQAKFAELEKALYADNVVPIPLTQKPEAKTPVVGIPDMIWAAQKLAAIMSEVVSKPGGREEAYAMMLGQLRDAIKADNGFVAIPSESRWHIRAWVGESNAWTQYEQEHPLPLTVTNRALQTKKVVSNALEGAAEEPIASLSLKQLRVSSYIAVPFGAEAGKRGVLYFDTRKNNAKFAVRDVKLLELAGGCILQIEQLPG</sequence>
<accession>D6MLV9</accession>
<dbReference type="SUPFAM" id="SSF49879">
    <property type="entry name" value="SMAD/FHA domain"/>
    <property type="match status" value="1"/>
</dbReference>
<dbReference type="InterPro" id="IPR000253">
    <property type="entry name" value="FHA_dom"/>
</dbReference>
<dbReference type="Pfam" id="PF00498">
    <property type="entry name" value="FHA"/>
    <property type="match status" value="1"/>
</dbReference>
<dbReference type="InterPro" id="IPR029016">
    <property type="entry name" value="GAF-like_dom_sf"/>
</dbReference>
<dbReference type="Gene3D" id="3.30.450.40">
    <property type="match status" value="1"/>
</dbReference>
<feature type="domain" description="FHA" evidence="1">
    <location>
        <begin position="26"/>
        <end position="88"/>
    </location>
</feature>
<dbReference type="Gene3D" id="2.60.200.20">
    <property type="match status" value="1"/>
</dbReference>
<proteinExistence type="predicted"/>
<dbReference type="EMBL" id="GQ244490">
    <property type="protein sequence ID" value="ACS83699.1"/>
    <property type="molecule type" value="Genomic_DNA"/>
</dbReference>
<evidence type="ECO:0000259" key="1">
    <source>
        <dbReference type="Pfam" id="PF00498"/>
    </source>
</evidence>
<dbReference type="InterPro" id="IPR008984">
    <property type="entry name" value="SMAD_FHA_dom_sf"/>
</dbReference>
<dbReference type="SUPFAM" id="SSF55781">
    <property type="entry name" value="GAF domain-like"/>
    <property type="match status" value="1"/>
</dbReference>
<evidence type="ECO:0000313" key="2">
    <source>
        <dbReference type="EMBL" id="ACS83699.1"/>
    </source>
</evidence>
<reference evidence="2" key="1">
    <citation type="journal article" date="2010" name="Appl. Environ. Microbiol.">
        <title>Metagenomics Reveals Antibiotic Resistance Genes Encoding Predicted Bifunctional Proteins in Apple Orchard Soil.</title>
        <authorList>
            <person name="Donato J.J."/>
            <person name="Moe L.A."/>
            <person name="Converse B.J."/>
            <person name="Smart K.D."/>
            <person name="Berklein F.C."/>
            <person name="McManus P.S."/>
            <person name="Handelsman J."/>
        </authorList>
    </citation>
    <scope>NUCLEOTIDE SEQUENCE</scope>
</reference>